<proteinExistence type="predicted"/>
<evidence type="ECO:0000313" key="3">
    <source>
        <dbReference type="Proteomes" id="UP000266861"/>
    </source>
</evidence>
<organism evidence="2 3">
    <name type="scientific">Diversispora epigaea</name>
    <dbReference type="NCBI Taxonomy" id="1348612"/>
    <lineage>
        <taxon>Eukaryota</taxon>
        <taxon>Fungi</taxon>
        <taxon>Fungi incertae sedis</taxon>
        <taxon>Mucoromycota</taxon>
        <taxon>Glomeromycotina</taxon>
        <taxon>Glomeromycetes</taxon>
        <taxon>Diversisporales</taxon>
        <taxon>Diversisporaceae</taxon>
        <taxon>Diversispora</taxon>
    </lineage>
</organism>
<comment type="caution">
    <text evidence="2">The sequence shown here is derived from an EMBL/GenBank/DDBJ whole genome shotgun (WGS) entry which is preliminary data.</text>
</comment>
<accession>A0A397JPP2</accession>
<keyword evidence="3" id="KW-1185">Reference proteome</keyword>
<dbReference type="AlphaFoldDB" id="A0A397JPP2"/>
<evidence type="ECO:0000313" key="2">
    <source>
        <dbReference type="EMBL" id="RHZ89597.1"/>
    </source>
</evidence>
<gene>
    <name evidence="2" type="ORF">Glove_13g21</name>
</gene>
<feature type="compositionally biased region" description="Basic and acidic residues" evidence="1">
    <location>
        <begin position="74"/>
        <end position="87"/>
    </location>
</feature>
<sequence length="104" mass="12020">MCKREWEVCMHEGKIQWGDIIGDDDNDGNYEMMRPIPFLLQIPKTINTSITTTSTAQKDDIEATIKSPITNKSNNDKKQENHCHSKNGDIYCWSRRDLLFLSSI</sequence>
<feature type="region of interest" description="Disordered" evidence="1">
    <location>
        <begin position="66"/>
        <end position="87"/>
    </location>
</feature>
<dbReference type="Proteomes" id="UP000266861">
    <property type="component" value="Unassembled WGS sequence"/>
</dbReference>
<evidence type="ECO:0000256" key="1">
    <source>
        <dbReference type="SAM" id="MobiDB-lite"/>
    </source>
</evidence>
<name>A0A397JPP2_9GLOM</name>
<protein>
    <submittedName>
        <fullName evidence="2">Uncharacterized protein</fullName>
    </submittedName>
</protein>
<reference evidence="2 3" key="1">
    <citation type="submission" date="2018-08" db="EMBL/GenBank/DDBJ databases">
        <title>Genome and evolution of the arbuscular mycorrhizal fungus Diversispora epigaea (formerly Glomus versiforme) and its bacterial endosymbionts.</title>
        <authorList>
            <person name="Sun X."/>
            <person name="Fei Z."/>
            <person name="Harrison M."/>
        </authorList>
    </citation>
    <scope>NUCLEOTIDE SEQUENCE [LARGE SCALE GENOMIC DNA]</scope>
    <source>
        <strain evidence="2 3">IT104</strain>
    </source>
</reference>
<dbReference type="EMBL" id="PQFF01000011">
    <property type="protein sequence ID" value="RHZ89597.1"/>
    <property type="molecule type" value="Genomic_DNA"/>
</dbReference>